<name>A0A0B1ZKJ7_9SPHN</name>
<dbReference type="InterPro" id="IPR052517">
    <property type="entry name" value="GlcG_carb_metab_protein"/>
</dbReference>
<dbReference type="Pfam" id="PF03928">
    <property type="entry name" value="HbpS-like"/>
    <property type="match status" value="1"/>
</dbReference>
<dbReference type="STRING" id="1348853.LK12_18030"/>
<dbReference type="InterPro" id="IPR038084">
    <property type="entry name" value="PduO/GlcC-like_sf"/>
</dbReference>
<comment type="caution">
    <text evidence="1">The sequence shown here is derived from an EMBL/GenBank/DDBJ whole genome shotgun (WGS) entry which is preliminary data.</text>
</comment>
<dbReference type="Proteomes" id="UP000031057">
    <property type="component" value="Unassembled WGS sequence"/>
</dbReference>
<dbReference type="PANTHER" id="PTHR34309:SF10">
    <property type="entry name" value="SLR1406 PROTEIN"/>
    <property type="match status" value="1"/>
</dbReference>
<evidence type="ECO:0000313" key="1">
    <source>
        <dbReference type="EMBL" id="KHK89820.1"/>
    </source>
</evidence>
<organism evidence="1 2">
    <name type="scientific">Novosphingobium malaysiense</name>
    <dbReference type="NCBI Taxonomy" id="1348853"/>
    <lineage>
        <taxon>Bacteria</taxon>
        <taxon>Pseudomonadati</taxon>
        <taxon>Pseudomonadota</taxon>
        <taxon>Alphaproteobacteria</taxon>
        <taxon>Sphingomonadales</taxon>
        <taxon>Sphingomonadaceae</taxon>
        <taxon>Novosphingobium</taxon>
    </lineage>
</organism>
<keyword evidence="2" id="KW-1185">Reference proteome</keyword>
<sequence length="141" mass="13910">MTTITLEQANTISAAAFAKGRDLGLKPLAVAVVDAGGHLISYQRQDGASIGRLQIASGKACGALFLGVSSRTVAEMAADRPTFIATAATVAPQGLIPAPGGVIVVDKDGSVIGAVGISGDTSDNDEACTLAGISAAGLSEQ</sequence>
<proteinExistence type="predicted"/>
<dbReference type="InterPro" id="IPR005624">
    <property type="entry name" value="PduO/GlcC-like"/>
</dbReference>
<protein>
    <submittedName>
        <fullName evidence="1">GlcG protein</fullName>
    </submittedName>
</protein>
<dbReference type="PANTHER" id="PTHR34309">
    <property type="entry name" value="SLR1406 PROTEIN"/>
    <property type="match status" value="1"/>
</dbReference>
<accession>A0A0B1ZKJ7</accession>
<dbReference type="SUPFAM" id="SSF143744">
    <property type="entry name" value="GlcG-like"/>
    <property type="match status" value="1"/>
</dbReference>
<evidence type="ECO:0000313" key="2">
    <source>
        <dbReference type="Proteomes" id="UP000031057"/>
    </source>
</evidence>
<dbReference type="EMBL" id="JTDI01000006">
    <property type="protein sequence ID" value="KHK89820.1"/>
    <property type="molecule type" value="Genomic_DNA"/>
</dbReference>
<dbReference type="RefSeq" id="WP_039287182.1">
    <property type="nucleotide sequence ID" value="NZ_JTDI01000006.1"/>
</dbReference>
<dbReference type="AlphaFoldDB" id="A0A0B1ZKJ7"/>
<gene>
    <name evidence="1" type="ORF">LK12_18030</name>
</gene>
<dbReference type="OrthoDB" id="9815788at2"/>
<dbReference type="Gene3D" id="3.30.450.150">
    <property type="entry name" value="Haem-degrading domain"/>
    <property type="match status" value="1"/>
</dbReference>
<reference evidence="1 2" key="1">
    <citation type="submission" date="2014-10" db="EMBL/GenBank/DDBJ databases">
        <title>Genome sequence of Novosphingobium malaysiense MUSC 273(T).</title>
        <authorList>
            <person name="Lee L.-H."/>
        </authorList>
    </citation>
    <scope>NUCLEOTIDE SEQUENCE [LARGE SCALE GENOMIC DNA]</scope>
    <source>
        <strain evidence="1 2">MUSC 273</strain>
    </source>
</reference>